<dbReference type="Gene3D" id="2.40.70.10">
    <property type="entry name" value="Acid Proteases"/>
    <property type="match status" value="1"/>
</dbReference>
<dbReference type="InterPro" id="IPR021109">
    <property type="entry name" value="Peptidase_aspartic_dom_sf"/>
</dbReference>
<comment type="caution">
    <text evidence="1">The sequence shown here is derived from an EMBL/GenBank/DDBJ whole genome shotgun (WGS) entry which is preliminary data.</text>
</comment>
<dbReference type="EMBL" id="JAWPEI010000006">
    <property type="protein sequence ID" value="KAK4723470.1"/>
    <property type="molecule type" value="Genomic_DNA"/>
</dbReference>
<dbReference type="Proteomes" id="UP001311915">
    <property type="component" value="Unassembled WGS sequence"/>
</dbReference>
<keyword evidence="2" id="KW-1185">Reference proteome</keyword>
<evidence type="ECO:0000313" key="2">
    <source>
        <dbReference type="Proteomes" id="UP001311915"/>
    </source>
</evidence>
<name>A0AAV9LG14_9SOLN</name>
<accession>A0AAV9LG14</accession>
<sequence length="279" mass="31176">MGVSNHRIDDKSLKEYFYRGQDDNSKAMLDTITGDSYGECTFEKIVEKLEKISRNNKAWSTRKSDTGRNTFVVQTTNNQSANEIHEGMAQIRTELGLVLKHVSRGAEKLNALSATVNIRQPSTLPNNTIQSPKNNGHCMAITTRRGKYTIVPPCHPILLKQLSINVSLIESLEQMHEYTKFMKDLALCDLGASINLMSLSIYKKLGLGSSKPTVMRLLMADRTVKKHIGVLQNVLVKVGSFIFPADFVIFDCEVDFEVPIILGRPFLATGRALVDMERG</sequence>
<reference evidence="1 2" key="1">
    <citation type="submission" date="2023-10" db="EMBL/GenBank/DDBJ databases">
        <title>Genome-Wide Identification Analysis in wild type Solanum Pinnatisectum Reveals Some Genes Defensing Phytophthora Infestans.</title>
        <authorList>
            <person name="Sun C."/>
        </authorList>
    </citation>
    <scope>NUCLEOTIDE SEQUENCE [LARGE SCALE GENOMIC DNA]</scope>
    <source>
        <strain evidence="1">LQN</strain>
        <tissue evidence="1">Leaf</tissue>
    </source>
</reference>
<dbReference type="CDD" id="cd00303">
    <property type="entry name" value="retropepsin_like"/>
    <property type="match status" value="1"/>
</dbReference>
<dbReference type="PANTHER" id="PTHR33067:SF9">
    <property type="entry name" value="RNA-DIRECTED DNA POLYMERASE"/>
    <property type="match status" value="1"/>
</dbReference>
<dbReference type="AlphaFoldDB" id="A0AAV9LG14"/>
<proteinExistence type="predicted"/>
<gene>
    <name evidence="1" type="ORF">R3W88_026249</name>
</gene>
<organism evidence="1 2">
    <name type="scientific">Solanum pinnatisectum</name>
    <name type="common">tansyleaf nightshade</name>
    <dbReference type="NCBI Taxonomy" id="50273"/>
    <lineage>
        <taxon>Eukaryota</taxon>
        <taxon>Viridiplantae</taxon>
        <taxon>Streptophyta</taxon>
        <taxon>Embryophyta</taxon>
        <taxon>Tracheophyta</taxon>
        <taxon>Spermatophyta</taxon>
        <taxon>Magnoliopsida</taxon>
        <taxon>eudicotyledons</taxon>
        <taxon>Gunneridae</taxon>
        <taxon>Pentapetalae</taxon>
        <taxon>asterids</taxon>
        <taxon>lamiids</taxon>
        <taxon>Solanales</taxon>
        <taxon>Solanaceae</taxon>
        <taxon>Solanoideae</taxon>
        <taxon>Solaneae</taxon>
        <taxon>Solanum</taxon>
    </lineage>
</organism>
<dbReference type="PANTHER" id="PTHR33067">
    <property type="entry name" value="RNA-DIRECTED DNA POLYMERASE-RELATED"/>
    <property type="match status" value="1"/>
</dbReference>
<evidence type="ECO:0000313" key="1">
    <source>
        <dbReference type="EMBL" id="KAK4723470.1"/>
    </source>
</evidence>
<protein>
    <submittedName>
        <fullName evidence="1">Uncharacterized protein</fullName>
    </submittedName>
</protein>